<dbReference type="SMART" id="SM01109">
    <property type="entry name" value="CUT"/>
    <property type="match status" value="1"/>
</dbReference>
<evidence type="ECO:0000256" key="3">
    <source>
        <dbReference type="ARBA" id="ARBA00022473"/>
    </source>
</evidence>
<dbReference type="Pfam" id="PF00046">
    <property type="entry name" value="Homeodomain"/>
    <property type="match status" value="1"/>
</dbReference>
<comment type="similarity">
    <text evidence="2 11">Belongs to the CUT homeobox family.</text>
</comment>
<evidence type="ECO:0000313" key="15">
    <source>
        <dbReference type="EMBL" id="CAG2194261.1"/>
    </source>
</evidence>
<evidence type="ECO:0000256" key="2">
    <source>
        <dbReference type="ARBA" id="ARBA00008190"/>
    </source>
</evidence>
<dbReference type="SUPFAM" id="SSF47413">
    <property type="entry name" value="lambda repressor-like DNA-binding domains"/>
    <property type="match status" value="1"/>
</dbReference>
<dbReference type="EMBL" id="CAJPWZ010000473">
    <property type="protein sequence ID" value="CAG2194261.1"/>
    <property type="molecule type" value="Genomic_DNA"/>
</dbReference>
<protein>
    <recommendedName>
        <fullName evidence="11">One cut domain family member</fullName>
    </recommendedName>
</protein>
<reference evidence="15" key="1">
    <citation type="submission" date="2021-03" db="EMBL/GenBank/DDBJ databases">
        <authorList>
            <person name="Bekaert M."/>
        </authorList>
    </citation>
    <scope>NUCLEOTIDE SEQUENCE</scope>
</reference>
<dbReference type="Proteomes" id="UP000683360">
    <property type="component" value="Unassembled WGS sequence"/>
</dbReference>
<evidence type="ECO:0000256" key="1">
    <source>
        <dbReference type="ARBA" id="ARBA00004123"/>
    </source>
</evidence>
<keyword evidence="3" id="KW-0217">Developmental protein</keyword>
<dbReference type="Gene3D" id="1.10.260.40">
    <property type="entry name" value="lambda repressor-like DNA-binding domains"/>
    <property type="match status" value="1"/>
</dbReference>
<evidence type="ECO:0000256" key="6">
    <source>
        <dbReference type="ARBA" id="ARBA00023155"/>
    </source>
</evidence>
<dbReference type="CDD" id="cd00086">
    <property type="entry name" value="homeodomain"/>
    <property type="match status" value="1"/>
</dbReference>
<dbReference type="PROSITE" id="PS51042">
    <property type="entry name" value="CUT"/>
    <property type="match status" value="1"/>
</dbReference>
<feature type="domain" description="Homeobox" evidence="13">
    <location>
        <begin position="213"/>
        <end position="269"/>
    </location>
</feature>
<keyword evidence="7 11" id="KW-0804">Transcription</keyword>
<dbReference type="AlphaFoldDB" id="A0A8S3QC74"/>
<dbReference type="Pfam" id="PF02376">
    <property type="entry name" value="CUT"/>
    <property type="match status" value="1"/>
</dbReference>
<evidence type="ECO:0000256" key="7">
    <source>
        <dbReference type="ARBA" id="ARBA00023163"/>
    </source>
</evidence>
<dbReference type="SUPFAM" id="SSF46689">
    <property type="entry name" value="Homeodomain-like"/>
    <property type="match status" value="1"/>
</dbReference>
<feature type="region of interest" description="Disordered" evidence="12">
    <location>
        <begin position="287"/>
        <end position="341"/>
    </location>
</feature>
<organism evidence="15 16">
    <name type="scientific">Mytilus edulis</name>
    <name type="common">Blue mussel</name>
    <dbReference type="NCBI Taxonomy" id="6550"/>
    <lineage>
        <taxon>Eukaryota</taxon>
        <taxon>Metazoa</taxon>
        <taxon>Spiralia</taxon>
        <taxon>Lophotrochozoa</taxon>
        <taxon>Mollusca</taxon>
        <taxon>Bivalvia</taxon>
        <taxon>Autobranchia</taxon>
        <taxon>Pteriomorphia</taxon>
        <taxon>Mytilida</taxon>
        <taxon>Mytiloidea</taxon>
        <taxon>Mytilidae</taxon>
        <taxon>Mytilinae</taxon>
        <taxon>Mytilus</taxon>
    </lineage>
</organism>
<evidence type="ECO:0000256" key="12">
    <source>
        <dbReference type="SAM" id="MobiDB-lite"/>
    </source>
</evidence>
<name>A0A8S3QC74_MYTED</name>
<dbReference type="GO" id="GO:0000978">
    <property type="term" value="F:RNA polymerase II cis-regulatory region sequence-specific DNA binding"/>
    <property type="evidence" value="ECO:0007669"/>
    <property type="project" value="TreeGrafter"/>
</dbReference>
<evidence type="ECO:0000259" key="13">
    <source>
        <dbReference type="PROSITE" id="PS50071"/>
    </source>
</evidence>
<feature type="domain" description="CUT" evidence="14">
    <location>
        <begin position="110"/>
        <end position="200"/>
    </location>
</feature>
<evidence type="ECO:0000256" key="9">
    <source>
        <dbReference type="PROSITE-ProRule" id="PRU00108"/>
    </source>
</evidence>
<evidence type="ECO:0000313" key="16">
    <source>
        <dbReference type="Proteomes" id="UP000683360"/>
    </source>
</evidence>
<dbReference type="PROSITE" id="PS50071">
    <property type="entry name" value="HOMEOBOX_2"/>
    <property type="match status" value="1"/>
</dbReference>
<keyword evidence="4 11" id="KW-0805">Transcription regulation</keyword>
<proteinExistence type="inferred from homology"/>
<evidence type="ECO:0000256" key="5">
    <source>
        <dbReference type="ARBA" id="ARBA00023125"/>
    </source>
</evidence>
<keyword evidence="8 9" id="KW-0539">Nucleus</keyword>
<dbReference type="PANTHER" id="PTHR45793">
    <property type="entry name" value="HOMEOBOX PROTEIN"/>
    <property type="match status" value="1"/>
</dbReference>
<accession>A0A8S3QC74</accession>
<dbReference type="Gene3D" id="1.10.10.60">
    <property type="entry name" value="Homeodomain-like"/>
    <property type="match status" value="1"/>
</dbReference>
<dbReference type="GO" id="GO:0000981">
    <property type="term" value="F:DNA-binding transcription factor activity, RNA polymerase II-specific"/>
    <property type="evidence" value="ECO:0007669"/>
    <property type="project" value="TreeGrafter"/>
</dbReference>
<feature type="compositionally biased region" description="Polar residues" evidence="12">
    <location>
        <begin position="328"/>
        <end position="337"/>
    </location>
</feature>
<sequence>MDAHTSTTLEALERTAAWVQQVQSRVEEMKNSPSSSALVRRVSGLCTFLTWIWQMEPCEKDDNMEEMNIVDEEDVKMEPCEKDDNSLTDHHDEALKMAQTFPPYIPKGKNGKAINYSHIDVKQTVKDFKEALEKFGISQRFACTHIMENTSQGNLSFLLDKGKNKLWSEISPRGRIPYIRMRRWLDSPEEQKATMDLLHKSKDYKKGTRISGDTVLTKREKFSVFQLLVLCRVFEEDNNPSLSTRALLADKLEAPLERITIWFQNQRARGFPAKKFLKESNMGKDPVDIQSFSGLSPKKDHGMRKSNTPLSNGPSSSNSNSQLTPQQVESNKQSVPLSQEHEAHIQSCISSVLGSSIGQNLPTTSSSQMSTAQMPPFPFPLQLLSMAQQPVKSEQSALSLAMTTGQTYSPFLGFPPSIFTSAQTNVPQNTVTDADALNLMRTCRPMTIKQEPRDPSPFPGNSD</sequence>
<dbReference type="InterPro" id="IPR001356">
    <property type="entry name" value="HD"/>
</dbReference>
<keyword evidence="6 9" id="KW-0371">Homeobox</keyword>
<dbReference type="OrthoDB" id="6159439at2759"/>
<dbReference type="InterPro" id="IPR010982">
    <property type="entry name" value="Lambda_DNA-bd_dom_sf"/>
</dbReference>
<evidence type="ECO:0000259" key="14">
    <source>
        <dbReference type="PROSITE" id="PS51042"/>
    </source>
</evidence>
<evidence type="ECO:0000256" key="4">
    <source>
        <dbReference type="ARBA" id="ARBA00023015"/>
    </source>
</evidence>
<keyword evidence="5 9" id="KW-0238">DNA-binding</keyword>
<dbReference type="SMART" id="SM00389">
    <property type="entry name" value="HOX"/>
    <property type="match status" value="1"/>
</dbReference>
<evidence type="ECO:0000256" key="10">
    <source>
        <dbReference type="RuleBase" id="RU000682"/>
    </source>
</evidence>
<dbReference type="PANTHER" id="PTHR45793:SF5">
    <property type="entry name" value="HOMEOTIC PROTEIN OCELLILESS"/>
    <property type="match status" value="1"/>
</dbReference>
<feature type="compositionally biased region" description="Low complexity" evidence="12">
    <location>
        <begin position="306"/>
        <end position="327"/>
    </location>
</feature>
<comment type="caution">
    <text evidence="15">The sequence shown here is derived from an EMBL/GenBank/DDBJ whole genome shotgun (WGS) entry which is preliminary data.</text>
</comment>
<dbReference type="InterPro" id="IPR003350">
    <property type="entry name" value="CUT_dom"/>
</dbReference>
<feature type="DNA-binding region" description="Homeobox" evidence="9">
    <location>
        <begin position="215"/>
        <end position="270"/>
    </location>
</feature>
<evidence type="ECO:0000256" key="8">
    <source>
        <dbReference type="ARBA" id="ARBA00023242"/>
    </source>
</evidence>
<gene>
    <name evidence="15" type="ORF">MEDL_9306</name>
</gene>
<keyword evidence="16" id="KW-1185">Reference proteome</keyword>
<dbReference type="InterPro" id="IPR009057">
    <property type="entry name" value="Homeodomain-like_sf"/>
</dbReference>
<evidence type="ECO:0000256" key="11">
    <source>
        <dbReference type="RuleBase" id="RU361129"/>
    </source>
</evidence>
<comment type="subcellular location">
    <subcellularLocation>
        <location evidence="1 9 10">Nucleus</location>
    </subcellularLocation>
</comment>
<dbReference type="GO" id="GO:0005634">
    <property type="term" value="C:nucleus"/>
    <property type="evidence" value="ECO:0007669"/>
    <property type="project" value="UniProtKB-SubCell"/>
</dbReference>